<protein>
    <submittedName>
        <fullName evidence="1">Uncharacterized protein</fullName>
    </submittedName>
</protein>
<reference evidence="1" key="1">
    <citation type="submission" date="2021-03" db="EMBL/GenBank/DDBJ databases">
        <title>Draft genome sequence of rust myrtle Austropuccinia psidii MF-1, a brazilian biotype.</title>
        <authorList>
            <person name="Quecine M.C."/>
            <person name="Pachon D.M.R."/>
            <person name="Bonatelli M.L."/>
            <person name="Correr F.H."/>
            <person name="Franceschini L.M."/>
            <person name="Leite T.F."/>
            <person name="Margarido G.R.A."/>
            <person name="Almeida C.A."/>
            <person name="Ferrarezi J.A."/>
            <person name="Labate C.A."/>
        </authorList>
    </citation>
    <scope>NUCLEOTIDE SEQUENCE</scope>
    <source>
        <strain evidence="1">MF-1</strain>
    </source>
</reference>
<dbReference type="AlphaFoldDB" id="A0A9Q3BXY7"/>
<evidence type="ECO:0000313" key="1">
    <source>
        <dbReference type="EMBL" id="MBW0474631.1"/>
    </source>
</evidence>
<dbReference type="Proteomes" id="UP000765509">
    <property type="component" value="Unassembled WGS sequence"/>
</dbReference>
<sequence>MGDSIRENSEDDQDAIEEFLVEYQEETQLEAGLPQDTSNKNLCKHTQNSQTFLVTPTKGMTYIHGKATNINFFVDNSQHSLIIHSGEHCFIMEKKYLEKNFPNLENQILPTKANNSKSA</sequence>
<proteinExistence type="predicted"/>
<evidence type="ECO:0000313" key="2">
    <source>
        <dbReference type="Proteomes" id="UP000765509"/>
    </source>
</evidence>
<dbReference type="EMBL" id="AVOT02003811">
    <property type="protein sequence ID" value="MBW0474631.1"/>
    <property type="molecule type" value="Genomic_DNA"/>
</dbReference>
<name>A0A9Q3BXY7_9BASI</name>
<keyword evidence="2" id="KW-1185">Reference proteome</keyword>
<gene>
    <name evidence="1" type="ORF">O181_014346</name>
</gene>
<organism evidence="1 2">
    <name type="scientific">Austropuccinia psidii MF-1</name>
    <dbReference type="NCBI Taxonomy" id="1389203"/>
    <lineage>
        <taxon>Eukaryota</taxon>
        <taxon>Fungi</taxon>
        <taxon>Dikarya</taxon>
        <taxon>Basidiomycota</taxon>
        <taxon>Pucciniomycotina</taxon>
        <taxon>Pucciniomycetes</taxon>
        <taxon>Pucciniales</taxon>
        <taxon>Sphaerophragmiaceae</taxon>
        <taxon>Austropuccinia</taxon>
    </lineage>
</organism>
<accession>A0A9Q3BXY7</accession>
<comment type="caution">
    <text evidence="1">The sequence shown here is derived from an EMBL/GenBank/DDBJ whole genome shotgun (WGS) entry which is preliminary data.</text>
</comment>